<dbReference type="EMBL" id="BSVB01000001">
    <property type="protein sequence ID" value="GMA94521.1"/>
    <property type="molecule type" value="Genomic_DNA"/>
</dbReference>
<keyword evidence="3" id="KW-1185">Reference proteome</keyword>
<organism evidence="2 3">
    <name type="scientific">Pseudolysinimonas kribbensis</name>
    <dbReference type="NCBI Taxonomy" id="433641"/>
    <lineage>
        <taxon>Bacteria</taxon>
        <taxon>Bacillati</taxon>
        <taxon>Actinomycetota</taxon>
        <taxon>Actinomycetes</taxon>
        <taxon>Micrococcales</taxon>
        <taxon>Microbacteriaceae</taxon>
        <taxon>Pseudolysinimonas</taxon>
    </lineage>
</organism>
<sequence>MTDLVRIERDAAAVRVVAPAYTLRLRPGRAQLRLASPDGRIWSDLSLLASVDRSDAVDEAWEIPDAELVETADGARVRFAARSTAWASRVVEIDCLPGELRLRVHVEGDGRLDDVTLLGGRAVLANGAGGVFRSSIEAGALFVPTPTEPVQGIRSSVSGARIGVVGDAERGRLHAVFSPAPLCLALGRDIAPQATALPAGDWLALSVVAPIERMGFTALGYEPLDGGFLLRLSYEGRTVVRGAWTSPDLVLRPAGSPVAALTDYRDDVAAHGFAGDAPAGAAWHLEPLFCGWGAQCAYAVDLAAHGIVPAEAPPGFVLPEERAPPPISRARTCTTAGSRRWPGTASTPARS</sequence>
<name>A0ABQ6K6X1_9MICO</name>
<reference evidence="3" key="1">
    <citation type="journal article" date="2019" name="Int. J. Syst. Evol. Microbiol.">
        <title>The Global Catalogue of Microorganisms (GCM) 10K type strain sequencing project: providing services to taxonomists for standard genome sequencing and annotation.</title>
        <authorList>
            <consortium name="The Broad Institute Genomics Platform"/>
            <consortium name="The Broad Institute Genome Sequencing Center for Infectious Disease"/>
            <person name="Wu L."/>
            <person name="Ma J."/>
        </authorList>
    </citation>
    <scope>NUCLEOTIDE SEQUENCE [LARGE SCALE GENOMIC DNA]</scope>
    <source>
        <strain evidence="3">NBRC 108894</strain>
    </source>
</reference>
<evidence type="ECO:0000256" key="1">
    <source>
        <dbReference type="SAM" id="MobiDB-lite"/>
    </source>
</evidence>
<comment type="caution">
    <text evidence="2">The sequence shown here is derived from an EMBL/GenBank/DDBJ whole genome shotgun (WGS) entry which is preliminary data.</text>
</comment>
<protein>
    <submittedName>
        <fullName evidence="2">Uncharacterized protein</fullName>
    </submittedName>
</protein>
<dbReference type="RefSeq" id="WP_284253430.1">
    <property type="nucleotide sequence ID" value="NZ_BSVB01000001.1"/>
</dbReference>
<feature type="region of interest" description="Disordered" evidence="1">
    <location>
        <begin position="318"/>
        <end position="351"/>
    </location>
</feature>
<evidence type="ECO:0000313" key="2">
    <source>
        <dbReference type="EMBL" id="GMA94521.1"/>
    </source>
</evidence>
<gene>
    <name evidence="2" type="ORF">GCM10025881_13450</name>
</gene>
<accession>A0ABQ6K6X1</accession>
<dbReference type="Proteomes" id="UP001157034">
    <property type="component" value="Unassembled WGS sequence"/>
</dbReference>
<evidence type="ECO:0000313" key="3">
    <source>
        <dbReference type="Proteomes" id="UP001157034"/>
    </source>
</evidence>
<proteinExistence type="predicted"/>